<name>A0A074ZBU6_OPIVI</name>
<gene>
    <name evidence="1" type="ORF">T265_10851</name>
</gene>
<dbReference type="RefSeq" id="XP_009175600.1">
    <property type="nucleotide sequence ID" value="XM_009177336.1"/>
</dbReference>
<accession>A0A074ZBU6</accession>
<dbReference type="STRING" id="6198.A0A074ZBU6"/>
<dbReference type="KEGG" id="ovi:T265_10851"/>
<organism evidence="1 2">
    <name type="scientific">Opisthorchis viverrini</name>
    <name type="common">Southeast Asian liver fluke</name>
    <dbReference type="NCBI Taxonomy" id="6198"/>
    <lineage>
        <taxon>Eukaryota</taxon>
        <taxon>Metazoa</taxon>
        <taxon>Spiralia</taxon>
        <taxon>Lophotrochozoa</taxon>
        <taxon>Platyhelminthes</taxon>
        <taxon>Trematoda</taxon>
        <taxon>Digenea</taxon>
        <taxon>Opisthorchiida</taxon>
        <taxon>Opisthorchiata</taxon>
        <taxon>Opisthorchiidae</taxon>
        <taxon>Opisthorchis</taxon>
    </lineage>
</organism>
<sequence>MMEYWKWFLGAEAQHDARPVPTTIQEWSILSPISSAEVTGALKESVWPSPGMDKEDARELLTWKPCILAQSLNSFLVTEIPPRTLSRARISLIPKTVSPASPGDYRPIAISSVVLRLLHKLLFRRWRRVAKPENIQFVFQERDGCLEASSLLNAILHSVHGFGR</sequence>
<dbReference type="GeneID" id="20325019"/>
<dbReference type="CTD" id="20325019"/>
<evidence type="ECO:0000313" key="2">
    <source>
        <dbReference type="Proteomes" id="UP000054324"/>
    </source>
</evidence>
<proteinExistence type="predicted"/>
<protein>
    <recommendedName>
        <fullName evidence="3">Reverse transcriptase domain-containing protein</fullName>
    </recommendedName>
</protein>
<dbReference type="OrthoDB" id="6271741at2759"/>
<keyword evidence="2" id="KW-1185">Reference proteome</keyword>
<evidence type="ECO:0000313" key="1">
    <source>
        <dbReference type="EMBL" id="KER20660.1"/>
    </source>
</evidence>
<dbReference type="Proteomes" id="UP000054324">
    <property type="component" value="Unassembled WGS sequence"/>
</dbReference>
<reference evidence="1 2" key="1">
    <citation type="submission" date="2013-11" db="EMBL/GenBank/DDBJ databases">
        <title>Opisthorchis viverrini - life in the bile duct.</title>
        <authorList>
            <person name="Young N.D."/>
            <person name="Nagarajan N."/>
            <person name="Lin S.J."/>
            <person name="Korhonen P.K."/>
            <person name="Jex A.R."/>
            <person name="Hall R.S."/>
            <person name="Safavi-Hemami H."/>
            <person name="Kaewkong W."/>
            <person name="Bertrand D."/>
            <person name="Gao S."/>
            <person name="Seet Q."/>
            <person name="Wongkham S."/>
            <person name="Teh B.T."/>
            <person name="Wongkham C."/>
            <person name="Intapan P.M."/>
            <person name="Maleewong W."/>
            <person name="Yang X."/>
            <person name="Hu M."/>
            <person name="Wang Z."/>
            <person name="Hofmann A."/>
            <person name="Sternberg P.W."/>
            <person name="Tan P."/>
            <person name="Wang J."/>
            <person name="Gasser R.B."/>
        </authorList>
    </citation>
    <scope>NUCLEOTIDE SEQUENCE [LARGE SCALE GENOMIC DNA]</scope>
</reference>
<dbReference type="AlphaFoldDB" id="A0A074ZBU6"/>
<evidence type="ECO:0008006" key="3">
    <source>
        <dbReference type="Google" id="ProtNLM"/>
    </source>
</evidence>
<dbReference type="EMBL" id="KL597034">
    <property type="protein sequence ID" value="KER20660.1"/>
    <property type="molecule type" value="Genomic_DNA"/>
</dbReference>